<dbReference type="InterPro" id="IPR001304">
    <property type="entry name" value="C-type_lectin-like"/>
</dbReference>
<dbReference type="Ensembl" id="ENSCCRT00000085398.2">
    <property type="protein sequence ID" value="ENSCCRP00000078724.2"/>
    <property type="gene ID" value="ENSCCRG00000042635.2"/>
</dbReference>
<dbReference type="SMART" id="SM00034">
    <property type="entry name" value="CLECT"/>
    <property type="match status" value="1"/>
</dbReference>
<dbReference type="GO" id="GO:0030246">
    <property type="term" value="F:carbohydrate binding"/>
    <property type="evidence" value="ECO:0007669"/>
    <property type="project" value="UniProtKB-KW"/>
</dbReference>
<dbReference type="GO" id="GO:0005581">
    <property type="term" value="C:collagen trimer"/>
    <property type="evidence" value="ECO:0007669"/>
    <property type="project" value="UniProtKB-KW"/>
</dbReference>
<dbReference type="InterPro" id="IPR008160">
    <property type="entry name" value="Collagen"/>
</dbReference>
<feature type="chain" id="PRO_5039903535" description="C-type lectin domain-containing protein" evidence="5">
    <location>
        <begin position="26"/>
        <end position="279"/>
    </location>
</feature>
<dbReference type="Pfam" id="PF01391">
    <property type="entry name" value="Collagen"/>
    <property type="match status" value="1"/>
</dbReference>
<dbReference type="GO" id="GO:0005615">
    <property type="term" value="C:extracellular space"/>
    <property type="evidence" value="ECO:0007669"/>
    <property type="project" value="TreeGrafter"/>
</dbReference>
<evidence type="ECO:0000256" key="2">
    <source>
        <dbReference type="ARBA" id="ARBA00022837"/>
    </source>
</evidence>
<reference evidence="7" key="1">
    <citation type="submission" date="2025-08" db="UniProtKB">
        <authorList>
            <consortium name="Ensembl"/>
        </authorList>
    </citation>
    <scope>IDENTIFICATION</scope>
</reference>
<dbReference type="AlphaFoldDB" id="A0A8C1ENZ3"/>
<keyword evidence="8" id="KW-1185">Reference proteome</keyword>
<dbReference type="InterPro" id="IPR051077">
    <property type="entry name" value="Ca-dependent_lectin"/>
</dbReference>
<name>A0A8C1ENZ3_CYPCA</name>
<dbReference type="Gene3D" id="3.10.100.10">
    <property type="entry name" value="Mannose-Binding Protein A, subunit A"/>
    <property type="match status" value="1"/>
</dbReference>
<feature type="signal peptide" evidence="5">
    <location>
        <begin position="1"/>
        <end position="25"/>
    </location>
</feature>
<keyword evidence="3" id="KW-0176">Collagen</keyword>
<dbReference type="InterPro" id="IPR016186">
    <property type="entry name" value="C-type_lectin-like/link_sf"/>
</dbReference>
<evidence type="ECO:0000256" key="1">
    <source>
        <dbReference type="ARBA" id="ARBA00022734"/>
    </source>
</evidence>
<dbReference type="PROSITE" id="PS50041">
    <property type="entry name" value="C_TYPE_LECTIN_2"/>
    <property type="match status" value="1"/>
</dbReference>
<evidence type="ECO:0000313" key="7">
    <source>
        <dbReference type="Ensembl" id="ENSCCRP00000078724.2"/>
    </source>
</evidence>
<evidence type="ECO:0000259" key="6">
    <source>
        <dbReference type="PROSITE" id="PS50041"/>
    </source>
</evidence>
<dbReference type="PANTHER" id="PTHR24024">
    <property type="entry name" value="PULMONARY SURFACTANT-ASSOCIATED PROTEIN A"/>
    <property type="match status" value="1"/>
</dbReference>
<dbReference type="GeneTree" id="ENSGT00940000159374"/>
<reference evidence="7" key="2">
    <citation type="submission" date="2025-09" db="UniProtKB">
        <authorList>
            <consortium name="Ensembl"/>
        </authorList>
    </citation>
    <scope>IDENTIFICATION</scope>
</reference>
<protein>
    <recommendedName>
        <fullName evidence="6">C-type lectin domain-containing protein</fullName>
    </recommendedName>
</protein>
<evidence type="ECO:0000256" key="5">
    <source>
        <dbReference type="SAM" id="SignalP"/>
    </source>
</evidence>
<feature type="region of interest" description="Disordered" evidence="4">
    <location>
        <begin position="38"/>
        <end position="68"/>
    </location>
</feature>
<keyword evidence="1" id="KW-0430">Lectin</keyword>
<feature type="domain" description="C-type lectin" evidence="6">
    <location>
        <begin position="126"/>
        <end position="238"/>
    </location>
</feature>
<dbReference type="Pfam" id="PF00059">
    <property type="entry name" value="Lectin_C"/>
    <property type="match status" value="1"/>
</dbReference>
<keyword evidence="5" id="KW-0732">Signal</keyword>
<dbReference type="PANTHER" id="PTHR24024:SF20">
    <property type="entry name" value="COLLECTIN-10"/>
    <property type="match status" value="1"/>
</dbReference>
<accession>A0A8C1ENZ3</accession>
<dbReference type="SUPFAM" id="SSF56436">
    <property type="entry name" value="C-type lectin-like"/>
    <property type="match status" value="1"/>
</dbReference>
<organism evidence="7 8">
    <name type="scientific">Cyprinus carpio carpio</name>
    <dbReference type="NCBI Taxonomy" id="630221"/>
    <lineage>
        <taxon>Eukaryota</taxon>
        <taxon>Metazoa</taxon>
        <taxon>Chordata</taxon>
        <taxon>Craniata</taxon>
        <taxon>Vertebrata</taxon>
        <taxon>Euteleostomi</taxon>
        <taxon>Actinopterygii</taxon>
        <taxon>Neopterygii</taxon>
        <taxon>Teleostei</taxon>
        <taxon>Ostariophysi</taxon>
        <taxon>Cypriniformes</taxon>
        <taxon>Cyprinidae</taxon>
        <taxon>Cyprininae</taxon>
        <taxon>Cyprinus</taxon>
    </lineage>
</organism>
<sequence length="279" mass="30663">MDGQNFNRNLFLFLFLCNVYLYCTTTEVCSNSILPGSKGDPGEVGTEGEEGRMGKTGPPGQRGLTGRYGEKGEIGRIGKMGPKGTSGTTCDCGRYRNVVGQMDINISKLKNAVKFLKNVVLGIRETEKMFYLLVTEARRYQESLLNCKLRGGSLAMPRTTETNTLLADYIREADLTHVFIGLQVGVTEVGYMYVDGNPFLNTTVWSMQSPRSGKGDCVQLGSTGAWSQADCGATQYYILFSISLSIVQEFTKAVIFKACALQLPFIDDAVIWLNRGSKK</sequence>
<dbReference type="Proteomes" id="UP001108240">
    <property type="component" value="Unplaced"/>
</dbReference>
<evidence type="ECO:0000256" key="3">
    <source>
        <dbReference type="ARBA" id="ARBA00023119"/>
    </source>
</evidence>
<proteinExistence type="predicted"/>
<evidence type="ECO:0000256" key="4">
    <source>
        <dbReference type="SAM" id="MobiDB-lite"/>
    </source>
</evidence>
<dbReference type="InterPro" id="IPR016187">
    <property type="entry name" value="CTDL_fold"/>
</dbReference>
<evidence type="ECO:0000313" key="8">
    <source>
        <dbReference type="Proteomes" id="UP001108240"/>
    </source>
</evidence>
<keyword evidence="2" id="KW-0106">Calcium</keyword>